<evidence type="ECO:0000313" key="4">
    <source>
        <dbReference type="Ensembl" id="ENSCSAVP00000019441.1"/>
    </source>
</evidence>
<keyword evidence="2" id="KW-0564">Palmitate</keyword>
<reference evidence="4" key="2">
    <citation type="submission" date="2025-08" db="UniProtKB">
        <authorList>
            <consortium name="Ensembl"/>
        </authorList>
    </citation>
    <scope>IDENTIFICATION</scope>
</reference>
<dbReference type="InterPro" id="IPR005552">
    <property type="entry name" value="Scramblase"/>
</dbReference>
<dbReference type="eggNOG" id="KOG0621">
    <property type="taxonomic scope" value="Eukaryota"/>
</dbReference>
<evidence type="ECO:0000256" key="2">
    <source>
        <dbReference type="RuleBase" id="RU363116"/>
    </source>
</evidence>
<comment type="function">
    <text evidence="2">May mediate accelerated ATP-independent bidirectional transbilayer migration of phospholipids upon binding calcium ions that results in a loss of phospholipid asymmetry in the plasma membrane.</text>
</comment>
<organism evidence="4 5">
    <name type="scientific">Ciona savignyi</name>
    <name type="common">Pacific transparent sea squirt</name>
    <dbReference type="NCBI Taxonomy" id="51511"/>
    <lineage>
        <taxon>Eukaryota</taxon>
        <taxon>Metazoa</taxon>
        <taxon>Chordata</taxon>
        <taxon>Tunicata</taxon>
        <taxon>Ascidiacea</taxon>
        <taxon>Phlebobranchia</taxon>
        <taxon>Cionidae</taxon>
        <taxon>Ciona</taxon>
    </lineage>
</organism>
<dbReference type="GO" id="GO:0005886">
    <property type="term" value="C:plasma membrane"/>
    <property type="evidence" value="ECO:0007669"/>
    <property type="project" value="TreeGrafter"/>
</dbReference>
<dbReference type="GeneTree" id="ENSGT00940000166503"/>
<accession>H2ZPC5</accession>
<reference evidence="4" key="3">
    <citation type="submission" date="2025-09" db="UniProtKB">
        <authorList>
            <consortium name="Ensembl"/>
        </authorList>
    </citation>
    <scope>IDENTIFICATION</scope>
</reference>
<dbReference type="HOGENOM" id="CLU_053024_2_0_1"/>
<evidence type="ECO:0000313" key="5">
    <source>
        <dbReference type="Proteomes" id="UP000007875"/>
    </source>
</evidence>
<evidence type="ECO:0000256" key="1">
    <source>
        <dbReference type="ARBA" id="ARBA00005350"/>
    </source>
</evidence>
<protein>
    <recommendedName>
        <fullName evidence="2">Phospholipid scramblase</fullName>
    </recommendedName>
</protein>
<dbReference type="InterPro" id="IPR025659">
    <property type="entry name" value="Tubby-like_C"/>
</dbReference>
<evidence type="ECO:0000256" key="3">
    <source>
        <dbReference type="SAM" id="MobiDB-lite"/>
    </source>
</evidence>
<dbReference type="GO" id="GO:0017128">
    <property type="term" value="F:phospholipid scramblase activity"/>
    <property type="evidence" value="ECO:0007669"/>
    <property type="project" value="InterPro"/>
</dbReference>
<feature type="region of interest" description="Disordered" evidence="3">
    <location>
        <begin position="1"/>
        <end position="24"/>
    </location>
</feature>
<keyword evidence="2" id="KW-0449">Lipoprotein</keyword>
<dbReference type="Proteomes" id="UP000007875">
    <property type="component" value="Unassembled WGS sequence"/>
</dbReference>
<proteinExistence type="inferred from homology"/>
<dbReference type="FunCoup" id="H2ZPC5">
    <property type="interactions" value="7"/>
</dbReference>
<comment type="similarity">
    <text evidence="1 2">Belongs to the phospholipid scramblase family.</text>
</comment>
<dbReference type="Pfam" id="PF03803">
    <property type="entry name" value="Scramblase"/>
    <property type="match status" value="1"/>
</dbReference>
<comment type="cofactor">
    <cofactor evidence="2">
        <name>Ca(2+)</name>
        <dbReference type="ChEBI" id="CHEBI:29108"/>
    </cofactor>
</comment>
<dbReference type="Ensembl" id="ENSCSAVT00000019651.1">
    <property type="protein sequence ID" value="ENSCSAVP00000019441.1"/>
    <property type="gene ID" value="ENSCSAVG00000011398.1"/>
</dbReference>
<dbReference type="PANTHER" id="PTHR23248">
    <property type="entry name" value="PHOSPHOLIPID SCRAMBLASE-RELATED"/>
    <property type="match status" value="1"/>
</dbReference>
<name>H2ZPC5_CIOSA</name>
<feature type="compositionally biased region" description="Polar residues" evidence="3">
    <location>
        <begin position="1"/>
        <end position="23"/>
    </location>
</feature>
<sequence length="261" mass="29116">MAAVHNTQPQYGTTNNSPSNQGTWMDMPPSVPGCPAGLEYLTQLDQVLVHQQVELFEAMTDFETKNRYVIKNSLGQQCYFAKEESSLFQRLCCGSERGFEVKVTDNNGQEVIRMRRRFKCCAGCCWCANSDTCAFFLEVESPTGTFIGGVRQSQSCWYPMYEVMDASQKSVFNIEGPCCPISGPCCTCDFDFVVSTTDDSATPVGKITKQYSGFVKEAFTNATNFSVTFPMDLDVKMKAVLLGASLLIDFMYFEENQDNDS</sequence>
<reference evidence="5" key="1">
    <citation type="submission" date="2003-08" db="EMBL/GenBank/DDBJ databases">
        <authorList>
            <person name="Birren B."/>
            <person name="Nusbaum C."/>
            <person name="Abebe A."/>
            <person name="Abouelleil A."/>
            <person name="Adekoya E."/>
            <person name="Ait-zahra M."/>
            <person name="Allen N."/>
            <person name="Allen T."/>
            <person name="An P."/>
            <person name="Anderson M."/>
            <person name="Anderson S."/>
            <person name="Arachchi H."/>
            <person name="Armbruster J."/>
            <person name="Bachantsang P."/>
            <person name="Baldwin J."/>
            <person name="Barry A."/>
            <person name="Bayul T."/>
            <person name="Blitshsteyn B."/>
            <person name="Bloom T."/>
            <person name="Blye J."/>
            <person name="Boguslavskiy L."/>
            <person name="Borowsky M."/>
            <person name="Boukhgalter B."/>
            <person name="Brunache A."/>
            <person name="Butler J."/>
            <person name="Calixte N."/>
            <person name="Calvo S."/>
            <person name="Camarata J."/>
            <person name="Campo K."/>
            <person name="Chang J."/>
            <person name="Cheshatsang Y."/>
            <person name="Citroen M."/>
            <person name="Collymore A."/>
            <person name="Considine T."/>
            <person name="Cook A."/>
            <person name="Cooke P."/>
            <person name="Corum B."/>
            <person name="Cuomo C."/>
            <person name="David R."/>
            <person name="Dawoe T."/>
            <person name="Degray S."/>
            <person name="Dodge S."/>
            <person name="Dooley K."/>
            <person name="Dorje P."/>
            <person name="Dorjee K."/>
            <person name="Dorris L."/>
            <person name="Duffey N."/>
            <person name="Dupes A."/>
            <person name="Elkins T."/>
            <person name="Engels R."/>
            <person name="Erickson J."/>
            <person name="Farina A."/>
            <person name="Faro S."/>
            <person name="Ferreira P."/>
            <person name="Fischer H."/>
            <person name="Fitzgerald M."/>
            <person name="Foley K."/>
            <person name="Gage D."/>
            <person name="Galagan J."/>
            <person name="Gearin G."/>
            <person name="Gnerre S."/>
            <person name="Gnirke A."/>
            <person name="Goyette A."/>
            <person name="Graham J."/>
            <person name="Grandbois E."/>
            <person name="Gyaltsen K."/>
            <person name="Hafez N."/>
            <person name="Hagopian D."/>
            <person name="Hagos B."/>
            <person name="Hall J."/>
            <person name="Hatcher B."/>
            <person name="Heller A."/>
            <person name="Higgins H."/>
            <person name="Honan T."/>
            <person name="Horn A."/>
            <person name="Houde N."/>
            <person name="Hughes L."/>
            <person name="Hulme W."/>
            <person name="Husby E."/>
            <person name="Iliev I."/>
            <person name="Jaffe D."/>
            <person name="Jones C."/>
            <person name="Kamal M."/>
            <person name="Kamat A."/>
            <person name="Kamvysselis M."/>
            <person name="Karlsson E."/>
            <person name="Kells C."/>
            <person name="Kieu A."/>
            <person name="Kisner P."/>
            <person name="Kodira C."/>
            <person name="Kulbokas E."/>
            <person name="Labutti K."/>
            <person name="Lama D."/>
            <person name="Landers T."/>
            <person name="Leger J."/>
            <person name="Levine S."/>
            <person name="Lewis D."/>
            <person name="Lewis T."/>
            <person name="Lindblad-toh K."/>
            <person name="Liu X."/>
            <person name="Lokyitsang T."/>
            <person name="Lokyitsang Y."/>
            <person name="Lucien O."/>
            <person name="Lui A."/>
            <person name="Ma L.J."/>
            <person name="Mabbitt R."/>
            <person name="Macdonald J."/>
            <person name="Maclean C."/>
            <person name="Major J."/>
            <person name="Manning J."/>
            <person name="Marabella R."/>
            <person name="Maru K."/>
            <person name="Matthews C."/>
            <person name="Mauceli E."/>
            <person name="Mccarthy M."/>
            <person name="Mcdonough S."/>
            <person name="Mcghee T."/>
            <person name="Meldrim J."/>
            <person name="Meneus L."/>
            <person name="Mesirov J."/>
            <person name="Mihalev A."/>
            <person name="Mihova T."/>
            <person name="Mikkelsen T."/>
            <person name="Mlenga V."/>
            <person name="Moru K."/>
            <person name="Mozes J."/>
            <person name="Mulrain L."/>
            <person name="Munson G."/>
            <person name="Naylor J."/>
            <person name="Newes C."/>
            <person name="Nguyen C."/>
            <person name="Nguyen N."/>
            <person name="Nguyen T."/>
            <person name="Nicol R."/>
            <person name="Nielsen C."/>
            <person name="Nizzari M."/>
            <person name="Norbu C."/>
            <person name="Norbu N."/>
            <person name="O'donnell P."/>
            <person name="Okoawo O."/>
            <person name="O'leary S."/>
            <person name="Omotosho B."/>
            <person name="O'neill K."/>
            <person name="Osman S."/>
            <person name="Parker S."/>
            <person name="Perrin D."/>
            <person name="Phunkhang P."/>
            <person name="Piqani B."/>
            <person name="Purcell S."/>
            <person name="Rachupka T."/>
            <person name="Ramasamy U."/>
            <person name="Rameau R."/>
            <person name="Ray V."/>
            <person name="Raymond C."/>
            <person name="Retta R."/>
            <person name="Richardson S."/>
            <person name="Rise C."/>
            <person name="Rodriguez J."/>
            <person name="Rogers J."/>
            <person name="Rogov P."/>
            <person name="Rutman M."/>
            <person name="Schupbach R."/>
            <person name="Seaman C."/>
            <person name="Settipalli S."/>
            <person name="Sharpe T."/>
            <person name="Sheridan J."/>
            <person name="Sherpa N."/>
            <person name="Shi J."/>
            <person name="Smirnov S."/>
            <person name="Smith C."/>
            <person name="Sougnez C."/>
            <person name="Spencer B."/>
            <person name="Stalker J."/>
            <person name="Stange-thomann N."/>
            <person name="Stavropoulos S."/>
            <person name="Stetson K."/>
            <person name="Stone C."/>
            <person name="Stone S."/>
            <person name="Stubbs M."/>
            <person name="Talamas J."/>
            <person name="Tchuinga P."/>
            <person name="Tenzing P."/>
            <person name="Tesfaye S."/>
            <person name="Theodore J."/>
            <person name="Thoulutsang Y."/>
            <person name="Topham K."/>
            <person name="Towey S."/>
            <person name="Tsamla T."/>
            <person name="Tsomo N."/>
            <person name="Vallee D."/>
            <person name="Vassiliev H."/>
            <person name="Venkataraman V."/>
            <person name="Vinson J."/>
            <person name="Vo A."/>
            <person name="Wade C."/>
            <person name="Wang S."/>
            <person name="Wangchuk T."/>
            <person name="Wangdi T."/>
            <person name="Whittaker C."/>
            <person name="Wilkinson J."/>
            <person name="Wu Y."/>
            <person name="Wyman D."/>
            <person name="Yadav S."/>
            <person name="Yang S."/>
            <person name="Yang X."/>
            <person name="Yeager S."/>
            <person name="Yee E."/>
            <person name="Young G."/>
            <person name="Zainoun J."/>
            <person name="Zembeck L."/>
            <person name="Zimmer A."/>
            <person name="Zody M."/>
            <person name="Lander E."/>
        </authorList>
    </citation>
    <scope>NUCLEOTIDE SEQUENCE [LARGE SCALE GENOMIC DNA]</scope>
</reference>
<dbReference type="InParanoid" id="H2ZPC5"/>
<dbReference type="AlphaFoldDB" id="H2ZPC5"/>
<dbReference type="PANTHER" id="PTHR23248:SF63">
    <property type="entry name" value="PHOSPHOLIPID SCRAMBLASE"/>
    <property type="match status" value="1"/>
</dbReference>
<keyword evidence="5" id="KW-1185">Reference proteome</keyword>
<dbReference type="SUPFAM" id="SSF54518">
    <property type="entry name" value="Tubby C-terminal domain-like"/>
    <property type="match status" value="1"/>
</dbReference>
<dbReference type="OMA" id="SWAWRIC"/>
<keyword evidence="2" id="KW-0106">Calcium</keyword>